<reference evidence="5" key="1">
    <citation type="submission" date="2015-03" db="EMBL/GenBank/DDBJ databases">
        <authorList>
            <consortium name="Pathogen Informatics"/>
            <person name="Murphy D."/>
        </authorList>
    </citation>
    <scope>NUCLEOTIDE SEQUENCE</scope>
    <source>
        <strain evidence="5">N09902308</strain>
    </source>
</reference>
<dbReference type="EMBL" id="CSBK01000744">
    <property type="protein sequence ID" value="COX84874.1"/>
    <property type="molecule type" value="Genomic_DNA"/>
</dbReference>
<dbReference type="AntiFam" id="ANF00112">
    <property type="entry name" value="Shadow ORF (opposite phnC)"/>
</dbReference>
<dbReference type="Proteomes" id="UP000050164">
    <property type="component" value="Unassembled WGS sequence"/>
</dbReference>
<name>A0A0T9C1U9_MYCTX</name>
<reference evidence="6 7" key="2">
    <citation type="submission" date="2015-03" db="EMBL/GenBank/DDBJ databases">
        <authorList>
            <consortium name="Pathogen Informatics"/>
        </authorList>
    </citation>
    <scope>NUCLEOTIDE SEQUENCE [LARGE SCALE GENOMIC DNA]</scope>
    <source>
        <strain evidence="2 9">Bir 185</strain>
        <strain evidence="3 8">D00501624</strain>
        <strain evidence="6">K00500041</strain>
        <strain evidence="7">N09902308</strain>
    </source>
</reference>
<feature type="region of interest" description="Disordered" evidence="1">
    <location>
        <begin position="24"/>
        <end position="51"/>
    </location>
</feature>
<dbReference type="Proteomes" id="UP000039217">
    <property type="component" value="Unassembled WGS sequence"/>
</dbReference>
<evidence type="ECO:0000313" key="2">
    <source>
        <dbReference type="EMBL" id="CKU35614.1"/>
    </source>
</evidence>
<dbReference type="EMBL" id="CSAE01000297">
    <property type="protein sequence ID" value="COW05300.1"/>
    <property type="molecule type" value="Genomic_DNA"/>
</dbReference>
<reference evidence="4" key="3">
    <citation type="submission" date="2015-03" db="EMBL/GenBank/DDBJ databases">
        <authorList>
            <person name="Murphy D."/>
        </authorList>
    </citation>
    <scope>NUCLEOTIDE SEQUENCE [LARGE SCALE GENOMIC DNA]</scope>
    <source>
        <strain evidence="4">K00500041</strain>
    </source>
</reference>
<feature type="compositionally biased region" description="Polar residues" evidence="1">
    <location>
        <begin position="29"/>
        <end position="45"/>
    </location>
</feature>
<gene>
    <name evidence="3" type="ORF">ERS007661_04346</name>
    <name evidence="4" type="ORF">ERS007703_02630</name>
    <name evidence="5" type="ORF">ERS007739_01797</name>
    <name evidence="2" type="ORF">ERS027659_05178</name>
</gene>
<evidence type="ECO:0000313" key="7">
    <source>
        <dbReference type="Proteomes" id="UP000039021"/>
    </source>
</evidence>
<organism evidence="4 6">
    <name type="scientific">Mycobacterium tuberculosis</name>
    <dbReference type="NCBI Taxonomy" id="1773"/>
    <lineage>
        <taxon>Bacteria</taxon>
        <taxon>Bacillati</taxon>
        <taxon>Actinomycetota</taxon>
        <taxon>Actinomycetes</taxon>
        <taxon>Mycobacteriales</taxon>
        <taxon>Mycobacteriaceae</taxon>
        <taxon>Mycobacterium</taxon>
        <taxon>Mycobacterium tuberculosis complex</taxon>
    </lineage>
</organism>
<evidence type="ECO:0000256" key="1">
    <source>
        <dbReference type="SAM" id="MobiDB-lite"/>
    </source>
</evidence>
<protein>
    <submittedName>
        <fullName evidence="4">Uncharacterized protein</fullName>
    </submittedName>
</protein>
<evidence type="ECO:0000313" key="8">
    <source>
        <dbReference type="Proteomes" id="UP000039217"/>
    </source>
</evidence>
<sequence length="51" mass="5329">MIAEPASGRVSVDKMSTMVVLPAPLGPSSPITSPRRTLKLTSSRATILPLP</sequence>
<dbReference type="AlphaFoldDB" id="A0A0T9C1U9"/>
<evidence type="ECO:0000313" key="9">
    <source>
        <dbReference type="Proteomes" id="UP000050164"/>
    </source>
</evidence>
<evidence type="ECO:0000313" key="4">
    <source>
        <dbReference type="EMBL" id="COW05300.1"/>
    </source>
</evidence>
<dbReference type="EMBL" id="CNFT01002550">
    <property type="protein sequence ID" value="CKU35614.1"/>
    <property type="molecule type" value="Genomic_DNA"/>
</dbReference>
<evidence type="ECO:0000313" key="6">
    <source>
        <dbReference type="Proteomes" id="UP000038802"/>
    </source>
</evidence>
<dbReference type="Proteomes" id="UP000038802">
    <property type="component" value="Unassembled WGS sequence"/>
</dbReference>
<dbReference type="Proteomes" id="UP000039021">
    <property type="component" value="Unassembled WGS sequence"/>
</dbReference>
<proteinExistence type="predicted"/>
<accession>A0A0T9C1U9</accession>
<evidence type="ECO:0000313" key="5">
    <source>
        <dbReference type="EMBL" id="COX84874.1"/>
    </source>
</evidence>
<dbReference type="EMBL" id="CQQC01002507">
    <property type="protein sequence ID" value="CNW90885.1"/>
    <property type="molecule type" value="Genomic_DNA"/>
</dbReference>
<evidence type="ECO:0000313" key="3">
    <source>
        <dbReference type="EMBL" id="CNW90885.1"/>
    </source>
</evidence>